<dbReference type="VEuPathDB" id="ToxoDB:TGFOU_404280"/>
<comment type="caution">
    <text evidence="1">The sequence shown here is derived from an EMBL/GenBank/DDBJ whole genome shotgun (WGS) entry which is preliminary data.</text>
</comment>
<dbReference type="AlphaFoldDB" id="A0A086L6K9"/>
<name>A0A086L6K9_TOXGO</name>
<accession>A0A086L6K9</accession>
<dbReference type="Proteomes" id="UP000028838">
    <property type="component" value="Unassembled WGS sequence"/>
</dbReference>
<sequence length="77" mass="8156">MLNVVSSPAFVCLYEAPLIRCVRRCRGGVVVSCPGATCSSISVIIAVRAETYVLYWCAPGTVGKMRVKMSRSVSAAG</sequence>
<evidence type="ECO:0000313" key="1">
    <source>
        <dbReference type="EMBL" id="KFG52277.1"/>
    </source>
</evidence>
<organism evidence="1 2">
    <name type="scientific">Toxoplasma gondii FOU</name>
    <dbReference type="NCBI Taxonomy" id="943167"/>
    <lineage>
        <taxon>Eukaryota</taxon>
        <taxon>Sar</taxon>
        <taxon>Alveolata</taxon>
        <taxon>Apicomplexa</taxon>
        <taxon>Conoidasida</taxon>
        <taxon>Coccidia</taxon>
        <taxon>Eucoccidiorida</taxon>
        <taxon>Eimeriorina</taxon>
        <taxon>Sarcocystidae</taxon>
        <taxon>Toxoplasma</taxon>
    </lineage>
</organism>
<evidence type="ECO:0000313" key="2">
    <source>
        <dbReference type="Proteomes" id="UP000028838"/>
    </source>
</evidence>
<gene>
    <name evidence="1" type="ORF">TGFOU_404280</name>
</gene>
<protein>
    <submittedName>
        <fullName evidence="1">Uncharacterized protein</fullName>
    </submittedName>
</protein>
<reference evidence="1 2" key="1">
    <citation type="submission" date="2014-07" db="EMBL/GenBank/DDBJ databases">
        <authorList>
            <person name="Sibley D."/>
            <person name="Venepally P."/>
            <person name="Karamycheva S."/>
            <person name="Hadjithomas M."/>
            <person name="Khan A."/>
            <person name="Brunk B."/>
            <person name="Roos D."/>
            <person name="Caler E."/>
            <person name="Lorenzi H."/>
        </authorList>
    </citation>
    <scope>NUCLEOTIDE SEQUENCE [LARGE SCALE GENOMIC DNA]</scope>
    <source>
        <strain evidence="1 2">FOU</strain>
    </source>
</reference>
<proteinExistence type="predicted"/>
<dbReference type="EMBL" id="AEYH02001165">
    <property type="protein sequence ID" value="KFG52277.1"/>
    <property type="molecule type" value="Genomic_DNA"/>
</dbReference>